<dbReference type="HOGENOM" id="CLU_1865139_0_0_1"/>
<dbReference type="Pfam" id="PF00775">
    <property type="entry name" value="Dioxygenase_C"/>
    <property type="match status" value="1"/>
</dbReference>
<comment type="similarity">
    <text evidence="1">Belongs to the intradiol ring-cleavage dioxygenase family.</text>
</comment>
<dbReference type="STRING" id="348802.A0A0D2BSI2"/>
<keyword evidence="2" id="KW-0223">Dioxygenase</keyword>
<proteinExistence type="inferred from homology"/>
<dbReference type="AlphaFoldDB" id="A0A0D2BSI2"/>
<dbReference type="GeneID" id="25326088"/>
<dbReference type="GO" id="GO:0008199">
    <property type="term" value="F:ferric iron binding"/>
    <property type="evidence" value="ECO:0007669"/>
    <property type="project" value="InterPro"/>
</dbReference>
<dbReference type="InterPro" id="IPR000627">
    <property type="entry name" value="Intradiol_dOase_C"/>
</dbReference>
<evidence type="ECO:0000256" key="3">
    <source>
        <dbReference type="ARBA" id="ARBA00023002"/>
    </source>
</evidence>
<name>A0A0D2BSI2_9EURO</name>
<protein>
    <recommendedName>
        <fullName evidence="4">Intradiol ring-cleavage dioxygenases domain-containing protein</fullName>
    </recommendedName>
</protein>
<keyword evidence="6" id="KW-1185">Reference proteome</keyword>
<dbReference type="SUPFAM" id="SSF49482">
    <property type="entry name" value="Aromatic compound dioxygenase"/>
    <property type="match status" value="1"/>
</dbReference>
<sequence>MANRTFKTASNPRTTCAASFGPTKSESIIFIVTTPTTYSIPTDGAAGRLLEVLDRHSMRTAHIHVMVTAEGYRSLTTQLFPRADPHLTDDTVFAVKEDLILDFTPSDDPKASLDLKYDFTLTPLSPGMTKGWSHTVV</sequence>
<dbReference type="PANTHER" id="PTHR33711">
    <property type="entry name" value="DIOXYGENASE, PUTATIVE (AFU_ORTHOLOGUE AFUA_2G02910)-RELATED"/>
    <property type="match status" value="1"/>
</dbReference>
<dbReference type="RefSeq" id="XP_013316020.1">
    <property type="nucleotide sequence ID" value="XM_013460566.1"/>
</dbReference>
<dbReference type="PANTHER" id="PTHR33711:SF7">
    <property type="entry name" value="INTRADIOL RING-CLEAVAGE DIOXYGENASES DOMAIN-CONTAINING PROTEIN-RELATED"/>
    <property type="match status" value="1"/>
</dbReference>
<dbReference type="GO" id="GO:0016702">
    <property type="term" value="F:oxidoreductase activity, acting on single donors with incorporation of molecular oxygen, incorporation of two atoms of oxygen"/>
    <property type="evidence" value="ECO:0007669"/>
    <property type="project" value="InterPro"/>
</dbReference>
<dbReference type="EMBL" id="KN847319">
    <property type="protein sequence ID" value="KIW55436.1"/>
    <property type="molecule type" value="Genomic_DNA"/>
</dbReference>
<dbReference type="OrthoDB" id="5238185at2759"/>
<dbReference type="InterPro" id="IPR015889">
    <property type="entry name" value="Intradiol_dOase_core"/>
</dbReference>
<dbReference type="InterPro" id="IPR050770">
    <property type="entry name" value="Intradiol_RC_Dioxygenase"/>
</dbReference>
<gene>
    <name evidence="5" type="ORF">PV05_04180</name>
</gene>
<dbReference type="Gene3D" id="2.60.130.10">
    <property type="entry name" value="Aromatic compound dioxygenase"/>
    <property type="match status" value="1"/>
</dbReference>
<evidence type="ECO:0000256" key="2">
    <source>
        <dbReference type="ARBA" id="ARBA00022964"/>
    </source>
</evidence>
<evidence type="ECO:0000259" key="4">
    <source>
        <dbReference type="Pfam" id="PF00775"/>
    </source>
</evidence>
<keyword evidence="3" id="KW-0560">Oxidoreductase</keyword>
<dbReference type="Proteomes" id="UP000054342">
    <property type="component" value="Unassembled WGS sequence"/>
</dbReference>
<evidence type="ECO:0000256" key="1">
    <source>
        <dbReference type="ARBA" id="ARBA00007825"/>
    </source>
</evidence>
<organism evidence="5 6">
    <name type="scientific">Exophiala xenobiotica</name>
    <dbReference type="NCBI Taxonomy" id="348802"/>
    <lineage>
        <taxon>Eukaryota</taxon>
        <taxon>Fungi</taxon>
        <taxon>Dikarya</taxon>
        <taxon>Ascomycota</taxon>
        <taxon>Pezizomycotina</taxon>
        <taxon>Eurotiomycetes</taxon>
        <taxon>Chaetothyriomycetidae</taxon>
        <taxon>Chaetothyriales</taxon>
        <taxon>Herpotrichiellaceae</taxon>
        <taxon>Exophiala</taxon>
    </lineage>
</organism>
<accession>A0A0D2BSI2</accession>
<evidence type="ECO:0000313" key="5">
    <source>
        <dbReference type="EMBL" id="KIW55436.1"/>
    </source>
</evidence>
<feature type="domain" description="Intradiol ring-cleavage dioxygenases" evidence="4">
    <location>
        <begin position="34"/>
        <end position="122"/>
    </location>
</feature>
<evidence type="ECO:0000313" key="6">
    <source>
        <dbReference type="Proteomes" id="UP000054342"/>
    </source>
</evidence>
<reference evidence="5 6" key="1">
    <citation type="submission" date="2015-01" db="EMBL/GenBank/DDBJ databases">
        <title>The Genome Sequence of Exophiala xenobiotica CBS118157.</title>
        <authorList>
            <consortium name="The Broad Institute Genomics Platform"/>
            <person name="Cuomo C."/>
            <person name="de Hoog S."/>
            <person name="Gorbushina A."/>
            <person name="Stielow B."/>
            <person name="Teixiera M."/>
            <person name="Abouelleil A."/>
            <person name="Chapman S.B."/>
            <person name="Priest M."/>
            <person name="Young S.K."/>
            <person name="Wortman J."/>
            <person name="Nusbaum C."/>
            <person name="Birren B."/>
        </authorList>
    </citation>
    <scope>NUCLEOTIDE SEQUENCE [LARGE SCALE GENOMIC DNA]</scope>
    <source>
        <strain evidence="5 6">CBS 118157</strain>
    </source>
</reference>